<gene>
    <name evidence="1" type="ORF">NQ176_g9209</name>
</gene>
<evidence type="ECO:0000313" key="1">
    <source>
        <dbReference type="EMBL" id="KAJ2968370.1"/>
    </source>
</evidence>
<organism evidence="1 2">
    <name type="scientific">Zarea fungicola</name>
    <dbReference type="NCBI Taxonomy" id="93591"/>
    <lineage>
        <taxon>Eukaryota</taxon>
        <taxon>Fungi</taxon>
        <taxon>Dikarya</taxon>
        <taxon>Ascomycota</taxon>
        <taxon>Pezizomycotina</taxon>
        <taxon>Sordariomycetes</taxon>
        <taxon>Hypocreomycetidae</taxon>
        <taxon>Hypocreales</taxon>
        <taxon>Cordycipitaceae</taxon>
        <taxon>Zarea</taxon>
    </lineage>
</organism>
<evidence type="ECO:0000313" key="2">
    <source>
        <dbReference type="Proteomes" id="UP001143910"/>
    </source>
</evidence>
<name>A0ACC1MN48_9HYPO</name>
<reference evidence="1" key="1">
    <citation type="submission" date="2022-08" db="EMBL/GenBank/DDBJ databases">
        <title>Genome Sequence of Lecanicillium fungicola.</title>
        <authorList>
            <person name="Buettner E."/>
        </authorList>
    </citation>
    <scope>NUCLEOTIDE SEQUENCE</scope>
    <source>
        <strain evidence="1">Babe33</strain>
    </source>
</reference>
<proteinExistence type="predicted"/>
<accession>A0ACC1MN48</accession>
<comment type="caution">
    <text evidence="1">The sequence shown here is derived from an EMBL/GenBank/DDBJ whole genome shotgun (WGS) entry which is preliminary data.</text>
</comment>
<keyword evidence="2" id="KW-1185">Reference proteome</keyword>
<dbReference type="EMBL" id="JANJQO010002018">
    <property type="protein sequence ID" value="KAJ2968370.1"/>
    <property type="molecule type" value="Genomic_DNA"/>
</dbReference>
<dbReference type="Proteomes" id="UP001143910">
    <property type="component" value="Unassembled WGS sequence"/>
</dbReference>
<sequence length="222" mass="25331">MSGESWTTSVSKFFEAKSGPEEAITKPHHVTNKQGKLTGFKNPYPSYYDLNEPSRMFHELIWPMVTGKLSTPDTTPPTVNVIKPQFLPNRTGSRNLRATWLGHACYYVEYPSGLRVLFDPVFEDRCSPFSFLGPKRYTPKPCDLADIPIVDAVVISHSHYDHLSHSSVLEIQKNQPEAQFFVGLGLESWFRKSGLNKRDCDDDDDDDNYADKFKGRRGGRRR</sequence>
<protein>
    <submittedName>
        <fullName evidence="1">Uncharacterized protein</fullName>
    </submittedName>
</protein>